<organism evidence="1 2">
    <name type="scientific">Corchorus capsularis</name>
    <name type="common">Jute</name>
    <dbReference type="NCBI Taxonomy" id="210143"/>
    <lineage>
        <taxon>Eukaryota</taxon>
        <taxon>Viridiplantae</taxon>
        <taxon>Streptophyta</taxon>
        <taxon>Embryophyta</taxon>
        <taxon>Tracheophyta</taxon>
        <taxon>Spermatophyta</taxon>
        <taxon>Magnoliopsida</taxon>
        <taxon>eudicotyledons</taxon>
        <taxon>Gunneridae</taxon>
        <taxon>Pentapetalae</taxon>
        <taxon>rosids</taxon>
        <taxon>malvids</taxon>
        <taxon>Malvales</taxon>
        <taxon>Malvaceae</taxon>
        <taxon>Grewioideae</taxon>
        <taxon>Apeibeae</taxon>
        <taxon>Corchorus</taxon>
    </lineage>
</organism>
<comment type="caution">
    <text evidence="1">The sequence shown here is derived from an EMBL/GenBank/DDBJ whole genome shotgun (WGS) entry which is preliminary data.</text>
</comment>
<keyword evidence="2" id="KW-1185">Reference proteome</keyword>
<sequence>MRGILAGVSRGTLQQTRLYFSRFQ</sequence>
<evidence type="ECO:0000313" key="1">
    <source>
        <dbReference type="EMBL" id="OMO76824.1"/>
    </source>
</evidence>
<reference evidence="1 2" key="1">
    <citation type="submission" date="2013-09" db="EMBL/GenBank/DDBJ databases">
        <title>Corchorus capsularis genome sequencing.</title>
        <authorList>
            <person name="Alam M."/>
            <person name="Haque M.S."/>
            <person name="Islam M.S."/>
            <person name="Emdad E.M."/>
            <person name="Islam M.M."/>
            <person name="Ahmed B."/>
            <person name="Halim A."/>
            <person name="Hossen Q.M.M."/>
            <person name="Hossain M.Z."/>
            <person name="Ahmed R."/>
            <person name="Khan M.M."/>
            <person name="Islam R."/>
            <person name="Rashid M.M."/>
            <person name="Khan S.A."/>
            <person name="Rahman M.S."/>
            <person name="Alam M."/>
        </authorList>
    </citation>
    <scope>NUCLEOTIDE SEQUENCE [LARGE SCALE GENOMIC DNA]</scope>
    <source>
        <strain evidence="2">cv. CVL-1</strain>
        <tissue evidence="1">Whole seedling</tissue>
    </source>
</reference>
<dbReference type="EMBL" id="AWWV01010843">
    <property type="protein sequence ID" value="OMO76824.1"/>
    <property type="molecule type" value="Genomic_DNA"/>
</dbReference>
<gene>
    <name evidence="1" type="ORF">CCACVL1_15386</name>
</gene>
<evidence type="ECO:0000313" key="2">
    <source>
        <dbReference type="Proteomes" id="UP000188268"/>
    </source>
</evidence>
<accession>A0A1R3I2L3</accession>
<dbReference type="Gramene" id="OMO76824">
    <property type="protein sequence ID" value="OMO76824"/>
    <property type="gene ID" value="CCACVL1_15386"/>
</dbReference>
<protein>
    <submittedName>
        <fullName evidence="1">Uncharacterized protein</fullName>
    </submittedName>
</protein>
<dbReference type="Proteomes" id="UP000188268">
    <property type="component" value="Unassembled WGS sequence"/>
</dbReference>
<proteinExistence type="predicted"/>
<name>A0A1R3I2L3_COCAP</name>
<dbReference type="AlphaFoldDB" id="A0A1R3I2L3"/>